<proteinExistence type="predicted"/>
<feature type="transmembrane region" description="Helical" evidence="1">
    <location>
        <begin position="178"/>
        <end position="203"/>
    </location>
</feature>
<accession>A0A401ZSJ8</accession>
<dbReference type="EMBL" id="BIFQ01000002">
    <property type="protein sequence ID" value="GCE09776.1"/>
    <property type="molecule type" value="Genomic_DNA"/>
</dbReference>
<keyword evidence="1" id="KW-1133">Transmembrane helix</keyword>
<dbReference type="Proteomes" id="UP000287224">
    <property type="component" value="Unassembled WGS sequence"/>
</dbReference>
<keyword evidence="3" id="KW-1185">Reference proteome</keyword>
<keyword evidence="1" id="KW-0472">Membrane</keyword>
<feature type="transmembrane region" description="Helical" evidence="1">
    <location>
        <begin position="84"/>
        <end position="101"/>
    </location>
</feature>
<organism evidence="2 3">
    <name type="scientific">Dictyobacter aurantiacus</name>
    <dbReference type="NCBI Taxonomy" id="1936993"/>
    <lineage>
        <taxon>Bacteria</taxon>
        <taxon>Bacillati</taxon>
        <taxon>Chloroflexota</taxon>
        <taxon>Ktedonobacteria</taxon>
        <taxon>Ktedonobacterales</taxon>
        <taxon>Dictyobacteraceae</taxon>
        <taxon>Dictyobacter</taxon>
    </lineage>
</organism>
<keyword evidence="1" id="KW-0812">Transmembrane</keyword>
<feature type="transmembrane region" description="Helical" evidence="1">
    <location>
        <begin position="51"/>
        <end position="72"/>
    </location>
</feature>
<feature type="transmembrane region" description="Helical" evidence="1">
    <location>
        <begin position="145"/>
        <end position="166"/>
    </location>
</feature>
<feature type="transmembrane region" description="Helical" evidence="1">
    <location>
        <begin position="107"/>
        <end position="124"/>
    </location>
</feature>
<dbReference type="RefSeq" id="WP_126602506.1">
    <property type="nucleotide sequence ID" value="NZ_BIFQ01000002.1"/>
</dbReference>
<evidence type="ECO:0000256" key="1">
    <source>
        <dbReference type="SAM" id="Phobius"/>
    </source>
</evidence>
<comment type="caution">
    <text evidence="2">The sequence shown here is derived from an EMBL/GenBank/DDBJ whole genome shotgun (WGS) entry which is preliminary data.</text>
</comment>
<sequence length="252" mass="28421">MNMMKRTGAGGSLRRPPIWLVVLLTLGLIVRLGWLAFVQDRLNGSLWSGGLLPLLLSVLSILLTWHIAASLTRYAELSERGAERFTVMSTLLMVAPPLAILTLQLSSWLSSASTLVLLMLLALLQRWQQSRRSVPTWQHPIPRRLYRLTSLPLFCATLVALLYAGFYVLPVFPHTSGLIIITDLFALGWPYTIGAFFTLPYLITQYRQERTLLHNRQISDPGTSATVVFHVAVLILIGTYFIIQLYIYFLIP</sequence>
<dbReference type="AlphaFoldDB" id="A0A401ZSJ8"/>
<evidence type="ECO:0000313" key="2">
    <source>
        <dbReference type="EMBL" id="GCE09776.1"/>
    </source>
</evidence>
<protein>
    <submittedName>
        <fullName evidence="2">Uncharacterized protein</fullName>
    </submittedName>
</protein>
<reference evidence="3" key="1">
    <citation type="submission" date="2018-12" db="EMBL/GenBank/DDBJ databases">
        <title>Tengunoibacter tsumagoiensis gen. nov., sp. nov., Dictyobacter kobayashii sp. nov., D. alpinus sp. nov., and D. joshuensis sp. nov. and description of Dictyobacteraceae fam. nov. within the order Ktedonobacterales isolated from Tengu-no-mugimeshi.</title>
        <authorList>
            <person name="Wang C.M."/>
            <person name="Zheng Y."/>
            <person name="Sakai Y."/>
            <person name="Toyoda A."/>
            <person name="Minakuchi Y."/>
            <person name="Abe K."/>
            <person name="Yokota A."/>
            <person name="Yabe S."/>
        </authorList>
    </citation>
    <scope>NUCLEOTIDE SEQUENCE [LARGE SCALE GENOMIC DNA]</scope>
    <source>
        <strain evidence="3">S-27</strain>
    </source>
</reference>
<gene>
    <name evidence="2" type="ORF">KDAU_71050</name>
</gene>
<feature type="transmembrane region" description="Helical" evidence="1">
    <location>
        <begin position="224"/>
        <end position="251"/>
    </location>
</feature>
<name>A0A401ZSJ8_9CHLR</name>
<evidence type="ECO:0000313" key="3">
    <source>
        <dbReference type="Proteomes" id="UP000287224"/>
    </source>
</evidence>